<dbReference type="Proteomes" id="UP000010816">
    <property type="component" value="Chromosome"/>
</dbReference>
<accession>L0GVC3</accession>
<dbReference type="Gene3D" id="3.40.50.1820">
    <property type="entry name" value="alpha/beta hydrolase"/>
    <property type="match status" value="1"/>
</dbReference>
<dbReference type="InterPro" id="IPR017497">
    <property type="entry name" value="BchO"/>
</dbReference>
<dbReference type="ESTHER" id="9gamm-l0gvc3">
    <property type="family name" value="Mg-chelatase_BchO"/>
</dbReference>
<dbReference type="eggNOG" id="COG2267">
    <property type="taxonomic scope" value="Bacteria"/>
</dbReference>
<evidence type="ECO:0000313" key="3">
    <source>
        <dbReference type="Proteomes" id="UP000010816"/>
    </source>
</evidence>
<evidence type="ECO:0000259" key="1">
    <source>
        <dbReference type="Pfam" id="PF00561"/>
    </source>
</evidence>
<evidence type="ECO:0000313" key="2">
    <source>
        <dbReference type="EMBL" id="AGA89931.1"/>
    </source>
</evidence>
<dbReference type="STRING" id="765912.Thimo_1129"/>
<dbReference type="PANTHER" id="PTHR46438">
    <property type="entry name" value="ALPHA/BETA-HYDROLASES SUPERFAMILY PROTEIN"/>
    <property type="match status" value="1"/>
</dbReference>
<dbReference type="NCBIfam" id="TIGR03056">
    <property type="entry name" value="bchO_mg_che_rel"/>
    <property type="match status" value="1"/>
</dbReference>
<keyword evidence="3" id="KW-1185">Reference proteome</keyword>
<dbReference type="PRINTS" id="PR00412">
    <property type="entry name" value="EPOXHYDRLASE"/>
</dbReference>
<organism evidence="2 3">
    <name type="scientific">Thioflavicoccus mobilis 8321</name>
    <dbReference type="NCBI Taxonomy" id="765912"/>
    <lineage>
        <taxon>Bacteria</taxon>
        <taxon>Pseudomonadati</taxon>
        <taxon>Pseudomonadota</taxon>
        <taxon>Gammaproteobacteria</taxon>
        <taxon>Chromatiales</taxon>
        <taxon>Chromatiaceae</taxon>
        <taxon>Thioflavicoccus</taxon>
    </lineage>
</organism>
<dbReference type="InterPro" id="IPR029058">
    <property type="entry name" value="AB_hydrolase_fold"/>
</dbReference>
<dbReference type="PANTHER" id="PTHR46438:SF11">
    <property type="entry name" value="LIPASE-RELATED"/>
    <property type="match status" value="1"/>
</dbReference>
<dbReference type="RefSeq" id="WP_015280075.1">
    <property type="nucleotide sequence ID" value="NC_019940.1"/>
</dbReference>
<sequence length="346" mass="37193">MPTTAQYATIGPRLTHSLRPRWPLVMALLAGLAWLAPASAGPTTEGAALARPDWAIEGRDWPNRNASHFVEAGGIRWHYQRLGEGPVLLLLHGTGAATHSWQALLSPLAEHFTVIAPDLPGHGFTETPPEEQFSLEGMAQLVEALLEALDVSPDLVVGHSAGAAILARMTIDGQIAPRALISLNGAFLGRGGVAFHLFAPIIRIIVTTDWAARLFAWRASDPKILTETLASTGSTLTPEQLDWYARLFSTPAHTGAALKMMAKWHLETLERDLPRLEVPVVLVVGSEDGFVAPQEAYQVQALLPQARVVELPGLGHLAHEERPDLVVALILEVARTQGLIAPLGAP</sequence>
<dbReference type="InterPro" id="IPR000639">
    <property type="entry name" value="Epox_hydrolase-like"/>
</dbReference>
<dbReference type="GO" id="GO:0003824">
    <property type="term" value="F:catalytic activity"/>
    <property type="evidence" value="ECO:0007669"/>
    <property type="project" value="InterPro"/>
</dbReference>
<reference evidence="2 3" key="1">
    <citation type="submission" date="2011-09" db="EMBL/GenBank/DDBJ databases">
        <title>Complete sequence of chromosome of Thioflavicoccus mobilis 8321.</title>
        <authorList>
            <consortium name="US DOE Joint Genome Institute"/>
            <person name="Lucas S."/>
            <person name="Han J."/>
            <person name="Lapidus A."/>
            <person name="Cheng J.-F."/>
            <person name="Goodwin L."/>
            <person name="Pitluck S."/>
            <person name="Peters L."/>
            <person name="Ovchinnikova G."/>
            <person name="Lu M."/>
            <person name="Detter J.C."/>
            <person name="Han C."/>
            <person name="Tapia R."/>
            <person name="Land M."/>
            <person name="Hauser L."/>
            <person name="Kyrpides N."/>
            <person name="Ivanova N."/>
            <person name="Pagani I."/>
            <person name="Vogl K."/>
            <person name="Liu Z."/>
            <person name="Imhoff J."/>
            <person name="Thiel V."/>
            <person name="Frigaard N.-U."/>
            <person name="Bryant D."/>
            <person name="Woyke T."/>
        </authorList>
    </citation>
    <scope>NUCLEOTIDE SEQUENCE [LARGE SCALE GENOMIC DNA]</scope>
    <source>
        <strain evidence="2 3">8321</strain>
    </source>
</reference>
<dbReference type="AlphaFoldDB" id="L0GVC3"/>
<proteinExistence type="predicted"/>
<name>L0GVC3_9GAMM</name>
<feature type="domain" description="AB hydrolase-1" evidence="1">
    <location>
        <begin position="86"/>
        <end position="323"/>
    </location>
</feature>
<gene>
    <name evidence="2" type="ORF">Thimo_1129</name>
</gene>
<dbReference type="InterPro" id="IPR000073">
    <property type="entry name" value="AB_hydrolase_1"/>
</dbReference>
<dbReference type="HOGENOM" id="CLU_020336_13_2_6"/>
<dbReference type="KEGG" id="tmb:Thimo_1129"/>
<dbReference type="PRINTS" id="PR00111">
    <property type="entry name" value="ABHYDROLASE"/>
</dbReference>
<dbReference type="SUPFAM" id="SSF53474">
    <property type="entry name" value="alpha/beta-Hydrolases"/>
    <property type="match status" value="1"/>
</dbReference>
<dbReference type="EMBL" id="CP003051">
    <property type="protein sequence ID" value="AGA89931.1"/>
    <property type="molecule type" value="Genomic_DNA"/>
</dbReference>
<protein>
    <submittedName>
        <fullName evidence="2">Putative magnesium chelatase accessory protein</fullName>
    </submittedName>
</protein>
<dbReference type="Pfam" id="PF00561">
    <property type="entry name" value="Abhydrolase_1"/>
    <property type="match status" value="1"/>
</dbReference>